<dbReference type="CDD" id="cd07377">
    <property type="entry name" value="WHTH_GntR"/>
    <property type="match status" value="1"/>
</dbReference>
<dbReference type="InterPro" id="IPR015421">
    <property type="entry name" value="PyrdxlP-dep_Trfase_major"/>
</dbReference>
<dbReference type="Gene3D" id="1.10.10.10">
    <property type="entry name" value="Winged helix-like DNA-binding domain superfamily/Winged helix DNA-binding domain"/>
    <property type="match status" value="1"/>
</dbReference>
<dbReference type="Proteomes" id="UP001449657">
    <property type="component" value="Chromosome"/>
</dbReference>
<accession>A0ABZ2YY66</accession>
<protein>
    <submittedName>
        <fullName evidence="7">PLP-dependent aminotransferase family protein</fullName>
    </submittedName>
</protein>
<dbReference type="Gene3D" id="3.40.640.10">
    <property type="entry name" value="Type I PLP-dependent aspartate aminotransferase-like (Major domain)"/>
    <property type="match status" value="1"/>
</dbReference>
<dbReference type="InterPro" id="IPR004839">
    <property type="entry name" value="Aminotransferase_I/II_large"/>
</dbReference>
<dbReference type="SUPFAM" id="SSF46785">
    <property type="entry name" value="Winged helix' DNA-binding domain"/>
    <property type="match status" value="1"/>
</dbReference>
<dbReference type="RefSeq" id="WP_341839729.1">
    <property type="nucleotide sequence ID" value="NZ_CP149792.1"/>
</dbReference>
<reference evidence="7 8" key="1">
    <citation type="submission" date="2024-03" db="EMBL/GenBank/DDBJ databases">
        <title>Chitinophaga caseinilytica sp. nov., a casein hydrolysing bacterium isolated from forest soil.</title>
        <authorList>
            <person name="Lee D.S."/>
            <person name="Han D.M."/>
            <person name="Baek J.H."/>
            <person name="Choi D.G."/>
            <person name="Jeon J.H."/>
            <person name="Jeon C.O."/>
        </authorList>
    </citation>
    <scope>NUCLEOTIDE SEQUENCE [LARGE SCALE GENOMIC DNA]</scope>
    <source>
        <strain evidence="7 8">KACC 19118</strain>
    </source>
</reference>
<dbReference type="InterPro" id="IPR051446">
    <property type="entry name" value="HTH_trans_reg/aminotransferase"/>
</dbReference>
<name>A0ABZ2YY66_9BACT</name>
<feature type="domain" description="HTH gntR-type" evidence="6">
    <location>
        <begin position="16"/>
        <end position="84"/>
    </location>
</feature>
<keyword evidence="5" id="KW-0804">Transcription</keyword>
<sequence>MIPIAHLISINKESNTPVYRQIAVSIIMAVRNGTLKANAPLPGSRELAKDLGVHRKTVVAAYEELSAQEWITVVPRKRITVSEHIPELEPANWKPDEAREGYQRPFELPFRTIPGPTNGETGAAVPELVIDDGHPDIRLSPIDPLLKTYRAYTTRRYAVKSANVSSAQGTHLLREEMVKYLSESRGLHISIDNILVTHGAQMSIYLSAQLLLGAGSNVIVGKPGYPVANMAFGVTGANILEVDVDENGIDTEAIGRICQKKKIAAVYVIPHHHYPTTVTLSVERRMKLLELSRQYNFTIIEDDYDFEYHYTSAPYLPLASAGHQGNVIYIGSFSKILGPSIRIGFMIAPKNLVEQCAALRMIIDVGNDSYMQNALAGLMMDGELSRHLKRARKIYHQRRDFLDGLLDQKLGRFLDYTLPSGGMAIWVRLRPAFPVTALEGSPLLHIKGVYARENAFRFGFASMNEEELESAVDGIYAILAGL</sequence>
<evidence type="ECO:0000256" key="1">
    <source>
        <dbReference type="ARBA" id="ARBA00005384"/>
    </source>
</evidence>
<evidence type="ECO:0000256" key="2">
    <source>
        <dbReference type="ARBA" id="ARBA00022898"/>
    </source>
</evidence>
<evidence type="ECO:0000256" key="5">
    <source>
        <dbReference type="ARBA" id="ARBA00023163"/>
    </source>
</evidence>
<dbReference type="PANTHER" id="PTHR46577">
    <property type="entry name" value="HTH-TYPE TRANSCRIPTIONAL REGULATORY PROTEIN GABR"/>
    <property type="match status" value="1"/>
</dbReference>
<dbReference type="InterPro" id="IPR036390">
    <property type="entry name" value="WH_DNA-bd_sf"/>
</dbReference>
<dbReference type="CDD" id="cd00609">
    <property type="entry name" value="AAT_like"/>
    <property type="match status" value="1"/>
</dbReference>
<organism evidence="7 8">
    <name type="scientific">Chitinophaga caseinilytica</name>
    <dbReference type="NCBI Taxonomy" id="2267521"/>
    <lineage>
        <taxon>Bacteria</taxon>
        <taxon>Pseudomonadati</taxon>
        <taxon>Bacteroidota</taxon>
        <taxon>Chitinophagia</taxon>
        <taxon>Chitinophagales</taxon>
        <taxon>Chitinophagaceae</taxon>
        <taxon>Chitinophaga</taxon>
    </lineage>
</organism>
<dbReference type="Pfam" id="PF00392">
    <property type="entry name" value="GntR"/>
    <property type="match status" value="1"/>
</dbReference>
<keyword evidence="8" id="KW-1185">Reference proteome</keyword>
<keyword evidence="4" id="KW-0238">DNA-binding</keyword>
<dbReference type="SUPFAM" id="SSF53383">
    <property type="entry name" value="PLP-dependent transferases"/>
    <property type="match status" value="1"/>
</dbReference>
<dbReference type="GO" id="GO:0008483">
    <property type="term" value="F:transaminase activity"/>
    <property type="evidence" value="ECO:0007669"/>
    <property type="project" value="UniProtKB-KW"/>
</dbReference>
<gene>
    <name evidence="7" type="ORF">WJU22_18905</name>
</gene>
<dbReference type="PANTHER" id="PTHR46577:SF1">
    <property type="entry name" value="HTH-TYPE TRANSCRIPTIONAL REGULATORY PROTEIN GABR"/>
    <property type="match status" value="1"/>
</dbReference>
<evidence type="ECO:0000259" key="6">
    <source>
        <dbReference type="PROSITE" id="PS50949"/>
    </source>
</evidence>
<dbReference type="InterPro" id="IPR015424">
    <property type="entry name" value="PyrdxlP-dep_Trfase"/>
</dbReference>
<keyword evidence="2" id="KW-0663">Pyridoxal phosphate</keyword>
<keyword evidence="3" id="KW-0805">Transcription regulation</keyword>
<dbReference type="Pfam" id="PF00155">
    <property type="entry name" value="Aminotran_1_2"/>
    <property type="match status" value="1"/>
</dbReference>
<dbReference type="EMBL" id="CP150096">
    <property type="protein sequence ID" value="WZN44970.1"/>
    <property type="molecule type" value="Genomic_DNA"/>
</dbReference>
<comment type="similarity">
    <text evidence="1">In the C-terminal section; belongs to the class-I pyridoxal-phosphate-dependent aminotransferase family.</text>
</comment>
<dbReference type="InterPro" id="IPR036388">
    <property type="entry name" value="WH-like_DNA-bd_sf"/>
</dbReference>
<keyword evidence="7" id="KW-0032">Aminotransferase</keyword>
<proteinExistence type="inferred from homology"/>
<evidence type="ECO:0000313" key="8">
    <source>
        <dbReference type="Proteomes" id="UP001449657"/>
    </source>
</evidence>
<dbReference type="InterPro" id="IPR000524">
    <property type="entry name" value="Tscrpt_reg_HTH_GntR"/>
</dbReference>
<keyword evidence="7" id="KW-0808">Transferase</keyword>
<dbReference type="PROSITE" id="PS50949">
    <property type="entry name" value="HTH_GNTR"/>
    <property type="match status" value="1"/>
</dbReference>
<evidence type="ECO:0000313" key="7">
    <source>
        <dbReference type="EMBL" id="WZN44970.1"/>
    </source>
</evidence>
<evidence type="ECO:0000256" key="3">
    <source>
        <dbReference type="ARBA" id="ARBA00023015"/>
    </source>
</evidence>
<dbReference type="SMART" id="SM00345">
    <property type="entry name" value="HTH_GNTR"/>
    <property type="match status" value="1"/>
</dbReference>
<evidence type="ECO:0000256" key="4">
    <source>
        <dbReference type="ARBA" id="ARBA00023125"/>
    </source>
</evidence>